<dbReference type="GO" id="GO:0005694">
    <property type="term" value="C:chromosome"/>
    <property type="evidence" value="ECO:0007669"/>
    <property type="project" value="UniProtKB-ARBA"/>
</dbReference>
<dbReference type="GO" id="GO:0046872">
    <property type="term" value="F:metal ion binding"/>
    <property type="evidence" value="ECO:0007669"/>
    <property type="project" value="UniProtKB-KW"/>
</dbReference>
<dbReference type="Gene3D" id="1.10.8.60">
    <property type="match status" value="1"/>
</dbReference>
<keyword evidence="4" id="KW-0479">Metal-binding</keyword>
<protein>
    <recommendedName>
        <fullName evidence="10">Fidgetin-like protein 1</fullName>
    </recommendedName>
</protein>
<keyword evidence="7 12" id="KW-0067">ATP-binding</keyword>
<name>A0A9P0PB33_ACAOB</name>
<dbReference type="OrthoDB" id="10251136at2759"/>
<dbReference type="FunFam" id="3.40.50.300:FF:000093">
    <property type="entry name" value="Fidgetin-like 1"/>
    <property type="match status" value="1"/>
</dbReference>
<dbReference type="GO" id="GO:0005813">
    <property type="term" value="C:centrosome"/>
    <property type="evidence" value="ECO:0007669"/>
    <property type="project" value="UniProtKB-ARBA"/>
</dbReference>
<dbReference type="GO" id="GO:0051013">
    <property type="term" value="P:microtubule severing"/>
    <property type="evidence" value="ECO:0007669"/>
    <property type="project" value="UniProtKB-ARBA"/>
</dbReference>
<dbReference type="InterPro" id="IPR041569">
    <property type="entry name" value="AAA_lid_3"/>
</dbReference>
<organism evidence="15 16">
    <name type="scientific">Acanthoscelides obtectus</name>
    <name type="common">Bean weevil</name>
    <name type="synonym">Bruchus obtectus</name>
    <dbReference type="NCBI Taxonomy" id="200917"/>
    <lineage>
        <taxon>Eukaryota</taxon>
        <taxon>Metazoa</taxon>
        <taxon>Ecdysozoa</taxon>
        <taxon>Arthropoda</taxon>
        <taxon>Hexapoda</taxon>
        <taxon>Insecta</taxon>
        <taxon>Pterygota</taxon>
        <taxon>Neoptera</taxon>
        <taxon>Endopterygota</taxon>
        <taxon>Coleoptera</taxon>
        <taxon>Polyphaga</taxon>
        <taxon>Cucujiformia</taxon>
        <taxon>Chrysomeloidea</taxon>
        <taxon>Chrysomelidae</taxon>
        <taxon>Bruchinae</taxon>
        <taxon>Bruchini</taxon>
        <taxon>Acanthoscelides</taxon>
    </lineage>
</organism>
<comment type="caution">
    <text evidence="15">The sequence shown here is derived from an EMBL/GenBank/DDBJ whole genome shotgun (WGS) entry which is preliminary data.</text>
</comment>
<comment type="similarity">
    <text evidence="3 12">Belongs to the AAA ATPase family.</text>
</comment>
<evidence type="ECO:0000256" key="2">
    <source>
        <dbReference type="ARBA" id="ARBA00004123"/>
    </source>
</evidence>
<sequence length="559" mass="63082">MNSKEKLNLPWYQKMLFEDDKSNPYKSAETRRSCLAQIVNSSFDSLNNQSICQLTESKLDDYLIHGVELQGENIYNKKLKDTLKKQPSTQRAFKSNLEKIDVKSLLKPLTCSNKNHCTESEAFNEGEFSDLHESLKYQKLFHKPETEPAGHTAAISNPGKCSGARDYKPLRRNDDVKYPTSNSFKTARDELTIQNMKKYGNPGNSQATCSSGMGQKRKLGARRNINSKFVSPLLSNSESQDEIKSNEWSSTTDERLKNIEPKMVELIKSEIMDVGPSIHWNDVVGLEFAKTAIQEAVVWPMLRPDIFTGLRRPPKGILLFGPPGTGKTLIGKCVASQSKSTFFSISASSLTSKWVGDGEKMVRALFTVARVYQPAVIFIDEIDSLLSQRSDTEHESSRRIKTEFLVQLDGAMTDNDERILVIGATNRPQELDEAARRRFVKRLYIPLPEFEARLQLVKKLIANERNQLNEDDFVKVATMSDGYSGADIRTLCSEASLGPIRTIDISRIEHIQVTEVRPLIMEDFEKAFSRVKASVSSKDLEHYLAYNQTYGSGTGYRSI</sequence>
<dbReference type="GO" id="GO:0005524">
    <property type="term" value="F:ATP binding"/>
    <property type="evidence" value="ECO:0007669"/>
    <property type="project" value="UniProtKB-KW"/>
</dbReference>
<reference evidence="15" key="1">
    <citation type="submission" date="2022-03" db="EMBL/GenBank/DDBJ databases">
        <authorList>
            <person name="Sayadi A."/>
        </authorList>
    </citation>
    <scope>NUCLEOTIDE SEQUENCE</scope>
</reference>
<dbReference type="Pfam" id="PF00004">
    <property type="entry name" value="AAA"/>
    <property type="match status" value="1"/>
</dbReference>
<dbReference type="PROSITE" id="PS00674">
    <property type="entry name" value="AAA"/>
    <property type="match status" value="1"/>
</dbReference>
<keyword evidence="6" id="KW-0378">Hydrolase</keyword>
<feature type="region of interest" description="Disordered" evidence="13">
    <location>
        <begin position="146"/>
        <end position="182"/>
    </location>
</feature>
<dbReference type="AlphaFoldDB" id="A0A9P0PB33"/>
<comment type="cofactor">
    <cofactor evidence="1">
        <name>Mg(2+)</name>
        <dbReference type="ChEBI" id="CHEBI:18420"/>
    </cofactor>
</comment>
<evidence type="ECO:0000256" key="6">
    <source>
        <dbReference type="ARBA" id="ARBA00022801"/>
    </source>
</evidence>
<dbReference type="EMBL" id="CAKOFQ010006801">
    <property type="protein sequence ID" value="CAH1972663.1"/>
    <property type="molecule type" value="Genomic_DNA"/>
</dbReference>
<keyword evidence="5 12" id="KW-0547">Nucleotide-binding</keyword>
<proteinExistence type="inferred from homology"/>
<evidence type="ECO:0000256" key="12">
    <source>
        <dbReference type="RuleBase" id="RU003651"/>
    </source>
</evidence>
<dbReference type="InterPro" id="IPR003960">
    <property type="entry name" value="ATPase_AAA_CS"/>
</dbReference>
<evidence type="ECO:0000313" key="15">
    <source>
        <dbReference type="EMBL" id="CAH1972663.1"/>
    </source>
</evidence>
<accession>A0A9P0PB33</accession>
<keyword evidence="9" id="KW-0539">Nucleus</keyword>
<gene>
    <name evidence="15" type="ORF">ACAOBT_LOCUS10125</name>
</gene>
<dbReference type="InterPro" id="IPR015415">
    <property type="entry name" value="Spast_Vps4_C"/>
</dbReference>
<dbReference type="Pfam" id="PF09336">
    <property type="entry name" value="Vps4_C"/>
    <property type="match status" value="1"/>
</dbReference>
<dbReference type="GO" id="GO:0008568">
    <property type="term" value="F:microtubule severing ATPase activity"/>
    <property type="evidence" value="ECO:0007669"/>
    <property type="project" value="UniProtKB-ARBA"/>
</dbReference>
<evidence type="ECO:0000256" key="9">
    <source>
        <dbReference type="ARBA" id="ARBA00023242"/>
    </source>
</evidence>
<dbReference type="InterPro" id="IPR003593">
    <property type="entry name" value="AAA+_ATPase"/>
</dbReference>
<feature type="compositionally biased region" description="Basic and acidic residues" evidence="13">
    <location>
        <begin position="163"/>
        <end position="177"/>
    </location>
</feature>
<evidence type="ECO:0000256" key="11">
    <source>
        <dbReference type="ARBA" id="ARBA00049360"/>
    </source>
</evidence>
<evidence type="ECO:0000256" key="13">
    <source>
        <dbReference type="SAM" id="MobiDB-lite"/>
    </source>
</evidence>
<feature type="compositionally biased region" description="Polar residues" evidence="13">
    <location>
        <begin position="202"/>
        <end position="213"/>
    </location>
</feature>
<evidence type="ECO:0000256" key="5">
    <source>
        <dbReference type="ARBA" id="ARBA00022741"/>
    </source>
</evidence>
<dbReference type="Pfam" id="PF17862">
    <property type="entry name" value="AAA_lid_3"/>
    <property type="match status" value="1"/>
</dbReference>
<feature type="domain" description="AAA+ ATPase" evidence="14">
    <location>
        <begin position="313"/>
        <end position="449"/>
    </location>
</feature>
<feature type="region of interest" description="Disordered" evidence="13">
    <location>
        <begin position="198"/>
        <end position="217"/>
    </location>
</feature>
<keyword evidence="8" id="KW-0460">Magnesium</keyword>
<dbReference type="FunFam" id="1.10.8.60:FF:000022">
    <property type="entry name" value="Fidgetin like 1"/>
    <property type="match status" value="1"/>
</dbReference>
<dbReference type="InterPro" id="IPR047858">
    <property type="entry name" value="FIGNL1_ATPase"/>
</dbReference>
<comment type="catalytic activity">
    <reaction evidence="11">
        <text>ATP + H2O = ADP + phosphate + H(+)</text>
        <dbReference type="Rhea" id="RHEA:13065"/>
        <dbReference type="ChEBI" id="CHEBI:15377"/>
        <dbReference type="ChEBI" id="CHEBI:15378"/>
        <dbReference type="ChEBI" id="CHEBI:30616"/>
        <dbReference type="ChEBI" id="CHEBI:43474"/>
        <dbReference type="ChEBI" id="CHEBI:456216"/>
    </reaction>
</comment>
<dbReference type="GO" id="GO:0000070">
    <property type="term" value="P:mitotic sister chromatid segregation"/>
    <property type="evidence" value="ECO:0007669"/>
    <property type="project" value="UniProtKB-ARBA"/>
</dbReference>
<evidence type="ECO:0000256" key="1">
    <source>
        <dbReference type="ARBA" id="ARBA00001946"/>
    </source>
</evidence>
<evidence type="ECO:0000256" key="7">
    <source>
        <dbReference type="ARBA" id="ARBA00022840"/>
    </source>
</evidence>
<keyword evidence="16" id="KW-1185">Reference proteome</keyword>
<dbReference type="SUPFAM" id="SSF52540">
    <property type="entry name" value="P-loop containing nucleoside triphosphate hydrolases"/>
    <property type="match status" value="1"/>
</dbReference>
<dbReference type="CDD" id="cd19525">
    <property type="entry name" value="RecA-like_Figl-1"/>
    <property type="match status" value="1"/>
</dbReference>
<comment type="subcellular location">
    <subcellularLocation>
        <location evidence="2">Nucleus</location>
    </subcellularLocation>
</comment>
<dbReference type="PANTHER" id="PTHR23074:SF17">
    <property type="entry name" value="FIDGETIN-LIKE PROTEIN 1"/>
    <property type="match status" value="1"/>
</dbReference>
<dbReference type="GO" id="GO:0016887">
    <property type="term" value="F:ATP hydrolysis activity"/>
    <property type="evidence" value="ECO:0007669"/>
    <property type="project" value="InterPro"/>
</dbReference>
<evidence type="ECO:0000256" key="4">
    <source>
        <dbReference type="ARBA" id="ARBA00022723"/>
    </source>
</evidence>
<evidence type="ECO:0000259" key="14">
    <source>
        <dbReference type="SMART" id="SM00382"/>
    </source>
</evidence>
<dbReference type="PANTHER" id="PTHR23074">
    <property type="entry name" value="AAA DOMAIN-CONTAINING"/>
    <property type="match status" value="1"/>
</dbReference>
<dbReference type="InterPro" id="IPR050304">
    <property type="entry name" value="MT-severing_AAA_ATPase"/>
</dbReference>
<evidence type="ECO:0000256" key="8">
    <source>
        <dbReference type="ARBA" id="ARBA00022842"/>
    </source>
</evidence>
<dbReference type="InterPro" id="IPR027417">
    <property type="entry name" value="P-loop_NTPase"/>
</dbReference>
<evidence type="ECO:0000256" key="10">
    <source>
        <dbReference type="ARBA" id="ARBA00035694"/>
    </source>
</evidence>
<dbReference type="GO" id="GO:0031114">
    <property type="term" value="P:regulation of microtubule depolymerization"/>
    <property type="evidence" value="ECO:0007669"/>
    <property type="project" value="UniProtKB-ARBA"/>
</dbReference>
<evidence type="ECO:0000256" key="3">
    <source>
        <dbReference type="ARBA" id="ARBA00006914"/>
    </source>
</evidence>
<dbReference type="Gene3D" id="3.40.50.300">
    <property type="entry name" value="P-loop containing nucleotide triphosphate hydrolases"/>
    <property type="match status" value="1"/>
</dbReference>
<dbReference type="InterPro" id="IPR003959">
    <property type="entry name" value="ATPase_AAA_core"/>
</dbReference>
<dbReference type="SMART" id="SM00382">
    <property type="entry name" value="AAA"/>
    <property type="match status" value="1"/>
</dbReference>
<evidence type="ECO:0000313" key="16">
    <source>
        <dbReference type="Proteomes" id="UP001152888"/>
    </source>
</evidence>
<dbReference type="GO" id="GO:0005634">
    <property type="term" value="C:nucleus"/>
    <property type="evidence" value="ECO:0007669"/>
    <property type="project" value="UniProtKB-SubCell"/>
</dbReference>
<dbReference type="Proteomes" id="UP001152888">
    <property type="component" value="Unassembled WGS sequence"/>
</dbReference>